<evidence type="ECO:0000256" key="1">
    <source>
        <dbReference type="ARBA" id="ARBA00004651"/>
    </source>
</evidence>
<evidence type="ECO:0000256" key="8">
    <source>
        <dbReference type="ARBA" id="ARBA00023065"/>
    </source>
</evidence>
<dbReference type="GO" id="GO:0140114">
    <property type="term" value="P:cellular detoxification of fluoride"/>
    <property type="evidence" value="ECO:0007669"/>
    <property type="project" value="UniProtKB-UniRule"/>
</dbReference>
<comment type="catalytic activity">
    <reaction evidence="12">
        <text>fluoride(in) = fluoride(out)</text>
        <dbReference type="Rhea" id="RHEA:76159"/>
        <dbReference type="ChEBI" id="CHEBI:17051"/>
    </reaction>
    <physiologicalReaction direction="left-to-right" evidence="12">
        <dbReference type="Rhea" id="RHEA:76160"/>
    </physiologicalReaction>
</comment>
<comment type="activity regulation">
    <text evidence="14">Na(+) is not transported, but it plays an essential structural role and its presence is essential for fluoride channel function.</text>
</comment>
<feature type="transmembrane region" description="Helical" evidence="14">
    <location>
        <begin position="59"/>
        <end position="77"/>
    </location>
</feature>
<comment type="caution">
    <text evidence="15">The sequence shown here is derived from an EMBL/GenBank/DDBJ whole genome shotgun (WGS) entry which is preliminary data.</text>
</comment>
<dbReference type="GO" id="GO:0005886">
    <property type="term" value="C:plasma membrane"/>
    <property type="evidence" value="ECO:0007669"/>
    <property type="project" value="UniProtKB-SubCell"/>
</dbReference>
<feature type="binding site" evidence="14">
    <location>
        <position position="69"/>
    </location>
    <ligand>
        <name>Na(+)</name>
        <dbReference type="ChEBI" id="CHEBI:29101"/>
        <note>structural</note>
    </ligand>
</feature>
<dbReference type="GO" id="GO:0046872">
    <property type="term" value="F:metal ion binding"/>
    <property type="evidence" value="ECO:0007669"/>
    <property type="project" value="UniProtKB-KW"/>
</dbReference>
<comment type="function">
    <text evidence="13 14">Fluoride-specific ion channel. Important for reducing fluoride concentration in the cell, thus reducing its toxicity.</text>
</comment>
<proteinExistence type="inferred from homology"/>
<feature type="binding site" evidence="14">
    <location>
        <position position="72"/>
    </location>
    <ligand>
        <name>Na(+)</name>
        <dbReference type="ChEBI" id="CHEBI:29101"/>
        <note>structural</note>
    </ligand>
</feature>
<name>A0A7X3FGL8_9BACL</name>
<feature type="transmembrane region" description="Helical" evidence="14">
    <location>
        <begin position="32"/>
        <end position="52"/>
    </location>
</feature>
<dbReference type="PANTHER" id="PTHR28259">
    <property type="entry name" value="FLUORIDE EXPORT PROTEIN 1-RELATED"/>
    <property type="match status" value="1"/>
</dbReference>
<comment type="similarity">
    <text evidence="11 14">Belongs to the fluoride channel Fluc/FEX (TC 1.A.43) family.</text>
</comment>
<dbReference type="InterPro" id="IPR003691">
    <property type="entry name" value="FluC"/>
</dbReference>
<dbReference type="Pfam" id="PF02537">
    <property type="entry name" value="CRCB"/>
    <property type="match status" value="1"/>
</dbReference>
<protein>
    <recommendedName>
        <fullName evidence="14">Fluoride-specific ion channel FluC</fullName>
    </recommendedName>
</protein>
<keyword evidence="5 14" id="KW-0479">Metal-binding</keyword>
<keyword evidence="4 14" id="KW-0812">Transmembrane</keyword>
<dbReference type="PANTHER" id="PTHR28259:SF16">
    <property type="entry name" value="FLUORIDE-SPECIFIC ION CHANNEL FLUC 2"/>
    <property type="match status" value="1"/>
</dbReference>
<accession>A0A7X3FGL8</accession>
<evidence type="ECO:0000313" key="15">
    <source>
        <dbReference type="EMBL" id="MVO99279.1"/>
    </source>
</evidence>
<keyword evidence="7 14" id="KW-0915">Sodium</keyword>
<keyword evidence="10 14" id="KW-0407">Ion channel</keyword>
<evidence type="ECO:0000256" key="11">
    <source>
        <dbReference type="ARBA" id="ARBA00035120"/>
    </source>
</evidence>
<evidence type="ECO:0000256" key="14">
    <source>
        <dbReference type="HAMAP-Rule" id="MF_00454"/>
    </source>
</evidence>
<keyword evidence="3 14" id="KW-1003">Cell membrane</keyword>
<evidence type="ECO:0000256" key="6">
    <source>
        <dbReference type="ARBA" id="ARBA00022989"/>
    </source>
</evidence>
<evidence type="ECO:0000256" key="9">
    <source>
        <dbReference type="ARBA" id="ARBA00023136"/>
    </source>
</evidence>
<keyword evidence="6 14" id="KW-1133">Transmembrane helix</keyword>
<dbReference type="AlphaFoldDB" id="A0A7X3FGL8"/>
<reference evidence="15 16" key="1">
    <citation type="journal article" date="2019" name="Microorganisms">
        <title>Paenibacillus lutrae sp. nov., A Chitinolytic Species Isolated from A River Otter in Castril Natural Park, Granada, Spain.</title>
        <authorList>
            <person name="Rodriguez M."/>
            <person name="Reina J.C."/>
            <person name="Bejar V."/>
            <person name="Llamas I."/>
        </authorList>
    </citation>
    <scope>NUCLEOTIDE SEQUENCE [LARGE SCALE GENOMIC DNA]</scope>
    <source>
        <strain evidence="15 16">N10</strain>
    </source>
</reference>
<keyword evidence="2 14" id="KW-0813">Transport</keyword>
<evidence type="ECO:0000256" key="5">
    <source>
        <dbReference type="ARBA" id="ARBA00022723"/>
    </source>
</evidence>
<dbReference type="HAMAP" id="MF_00454">
    <property type="entry name" value="FluC"/>
    <property type="match status" value="1"/>
</dbReference>
<organism evidence="15 16">
    <name type="scientific">Paenibacillus lutrae</name>
    <dbReference type="NCBI Taxonomy" id="2078573"/>
    <lineage>
        <taxon>Bacteria</taxon>
        <taxon>Bacillati</taxon>
        <taxon>Bacillota</taxon>
        <taxon>Bacilli</taxon>
        <taxon>Bacillales</taxon>
        <taxon>Paenibacillaceae</taxon>
        <taxon>Paenibacillus</taxon>
    </lineage>
</organism>
<evidence type="ECO:0000313" key="16">
    <source>
        <dbReference type="Proteomes" id="UP000490800"/>
    </source>
</evidence>
<dbReference type="EMBL" id="RHLK01000003">
    <property type="protein sequence ID" value="MVO99279.1"/>
    <property type="molecule type" value="Genomic_DNA"/>
</dbReference>
<gene>
    <name evidence="14" type="primary">fluC</name>
    <name evidence="14" type="synonym">crcB</name>
    <name evidence="15" type="ORF">EDM21_07010</name>
</gene>
<dbReference type="Proteomes" id="UP000490800">
    <property type="component" value="Unassembled WGS sequence"/>
</dbReference>
<evidence type="ECO:0000256" key="10">
    <source>
        <dbReference type="ARBA" id="ARBA00023303"/>
    </source>
</evidence>
<comment type="subcellular location">
    <subcellularLocation>
        <location evidence="1 14">Cell membrane</location>
        <topology evidence="1 14">Multi-pass membrane protein</topology>
    </subcellularLocation>
</comment>
<dbReference type="GO" id="GO:0062054">
    <property type="term" value="F:fluoride channel activity"/>
    <property type="evidence" value="ECO:0007669"/>
    <property type="project" value="UniProtKB-UniRule"/>
</dbReference>
<evidence type="ECO:0000256" key="4">
    <source>
        <dbReference type="ARBA" id="ARBA00022692"/>
    </source>
</evidence>
<sequence length="114" mass="12482">MKLLLVGSGGFAGAVCRYKLAGWIHARYASAFPYGTLTVNLLGSFLLGYLAGHVSAETFVLWMGTGFIGAFTTFSTLKLESIKLLKQRLMLVWLLYTGVTYTFGILLAYAGYHI</sequence>
<keyword evidence="9 14" id="KW-0472">Membrane</keyword>
<keyword evidence="8 14" id="KW-0406">Ion transport</keyword>
<evidence type="ECO:0000256" key="2">
    <source>
        <dbReference type="ARBA" id="ARBA00022448"/>
    </source>
</evidence>
<evidence type="ECO:0000256" key="12">
    <source>
        <dbReference type="ARBA" id="ARBA00035585"/>
    </source>
</evidence>
<feature type="transmembrane region" description="Helical" evidence="14">
    <location>
        <begin position="89"/>
        <end position="112"/>
    </location>
</feature>
<evidence type="ECO:0000256" key="7">
    <source>
        <dbReference type="ARBA" id="ARBA00023053"/>
    </source>
</evidence>
<keyword evidence="16" id="KW-1185">Reference proteome</keyword>
<evidence type="ECO:0000256" key="13">
    <source>
        <dbReference type="ARBA" id="ARBA00049940"/>
    </source>
</evidence>
<evidence type="ECO:0000256" key="3">
    <source>
        <dbReference type="ARBA" id="ARBA00022475"/>
    </source>
</evidence>